<feature type="compositionally biased region" description="Acidic residues" evidence="1">
    <location>
        <begin position="61"/>
        <end position="108"/>
    </location>
</feature>
<evidence type="ECO:0000313" key="2">
    <source>
        <dbReference type="EMBL" id="RWA06549.1"/>
    </source>
</evidence>
<gene>
    <name evidence="2" type="ORF">EKO27_g8553</name>
</gene>
<proteinExistence type="predicted"/>
<keyword evidence="3" id="KW-1185">Reference proteome</keyword>
<accession>A0A439CWF4</accession>
<organism evidence="2 3">
    <name type="scientific">Xylaria grammica</name>
    <dbReference type="NCBI Taxonomy" id="363999"/>
    <lineage>
        <taxon>Eukaryota</taxon>
        <taxon>Fungi</taxon>
        <taxon>Dikarya</taxon>
        <taxon>Ascomycota</taxon>
        <taxon>Pezizomycotina</taxon>
        <taxon>Sordariomycetes</taxon>
        <taxon>Xylariomycetidae</taxon>
        <taxon>Xylariales</taxon>
        <taxon>Xylariaceae</taxon>
        <taxon>Xylaria</taxon>
    </lineage>
</organism>
<protein>
    <recommendedName>
        <fullName evidence="4">Protein kinase domain-containing protein</fullName>
    </recommendedName>
</protein>
<evidence type="ECO:0008006" key="4">
    <source>
        <dbReference type="Google" id="ProtNLM"/>
    </source>
</evidence>
<dbReference type="Proteomes" id="UP000286045">
    <property type="component" value="Unassembled WGS sequence"/>
</dbReference>
<feature type="region of interest" description="Disordered" evidence="1">
    <location>
        <begin position="56"/>
        <end position="118"/>
    </location>
</feature>
<reference evidence="2 3" key="1">
    <citation type="submission" date="2018-12" db="EMBL/GenBank/DDBJ databases">
        <title>Draft genome sequence of Xylaria grammica IHI A82.</title>
        <authorList>
            <person name="Buettner E."/>
            <person name="Kellner H."/>
        </authorList>
    </citation>
    <scope>NUCLEOTIDE SEQUENCE [LARGE SCALE GENOMIC DNA]</scope>
    <source>
        <strain evidence="2 3">IHI A82</strain>
    </source>
</reference>
<dbReference type="AlphaFoldDB" id="A0A439CWF4"/>
<comment type="caution">
    <text evidence="2">The sequence shown here is derived from an EMBL/GenBank/DDBJ whole genome shotgun (WGS) entry which is preliminary data.</text>
</comment>
<evidence type="ECO:0000313" key="3">
    <source>
        <dbReference type="Proteomes" id="UP000286045"/>
    </source>
</evidence>
<dbReference type="SUPFAM" id="SSF56112">
    <property type="entry name" value="Protein kinase-like (PK-like)"/>
    <property type="match status" value="1"/>
</dbReference>
<dbReference type="EMBL" id="RYZI01000327">
    <property type="protein sequence ID" value="RWA06549.1"/>
    <property type="molecule type" value="Genomic_DNA"/>
</dbReference>
<dbReference type="InterPro" id="IPR011009">
    <property type="entry name" value="Kinase-like_dom_sf"/>
</dbReference>
<name>A0A439CWF4_9PEZI</name>
<evidence type="ECO:0000256" key="1">
    <source>
        <dbReference type="SAM" id="MobiDB-lite"/>
    </source>
</evidence>
<dbReference type="STRING" id="363999.A0A439CWF4"/>
<sequence>MDDETRRDLQQYFERDEGNRFELVSAIASGQHSVAWKVKFQETPTSNARYIVLKIDRKDMEMEDDDSSQDDDDDNDDEDDDNNDDDDEDDDEDDDDKMDVDDGEEDPAPPESQTPNEKNKLRALRWAKHVVSSVEVTNDPLRRVFPGVPPHQMDLDSWLYVEYLENGTISKLLEKARQKRIIIPNRILWRFFLCLIRMVIAMGWPPAQPAGNDAKPVLEQIRGPPYGGLIHNDMHEGNVMLGTMIPNDPDFEHSLTPILCLIDLGSMDKVPNTKEANIGAVHNNIFDIALLMISLITRNEELGQSIVPDEASARPIRLQNDQPPILTNATPLLPGADRATPFGWLDPDLRIAVCACLAARPSWKSIVGVHWPKSAAALLSAAAASSLLLLLFCRGLWMLAADTAVAAKRERRMALVCIFVVL</sequence>